<dbReference type="PANTHER" id="PTHR11689:SF136">
    <property type="entry name" value="H(+)_CL(-) EXCHANGE TRANSPORTER 7"/>
    <property type="match status" value="1"/>
</dbReference>
<evidence type="ECO:0000313" key="4">
    <source>
        <dbReference type="Proteomes" id="UP001222027"/>
    </source>
</evidence>
<protein>
    <submittedName>
        <fullName evidence="3">Uncharacterized protein</fullName>
    </submittedName>
</protein>
<evidence type="ECO:0000313" key="3">
    <source>
        <dbReference type="EMBL" id="KAJ8460537.1"/>
    </source>
</evidence>
<dbReference type="InterPro" id="IPR014743">
    <property type="entry name" value="Cl-channel_core"/>
</dbReference>
<name>A0AAV8PYD4_ENSVE</name>
<dbReference type="AlphaFoldDB" id="A0AAV8PYD4"/>
<accession>A0AAV8PYD4</accession>
<gene>
    <name evidence="3" type="ORF">OPV22_033463</name>
</gene>
<keyword evidence="1" id="KW-0677">Repeat</keyword>
<dbReference type="Gene3D" id="1.10.3080.10">
    <property type="entry name" value="Clc chloride channel"/>
    <property type="match status" value="1"/>
</dbReference>
<dbReference type="GO" id="GO:0015108">
    <property type="term" value="F:chloride transmembrane transporter activity"/>
    <property type="evidence" value="ECO:0007669"/>
    <property type="project" value="TreeGrafter"/>
</dbReference>
<dbReference type="InterPro" id="IPR051280">
    <property type="entry name" value="Cl-channel/antiporter"/>
</dbReference>
<dbReference type="SUPFAM" id="SSF81340">
    <property type="entry name" value="Clc chloride channel"/>
    <property type="match status" value="1"/>
</dbReference>
<evidence type="ECO:0000256" key="2">
    <source>
        <dbReference type="ARBA" id="ARBA00023122"/>
    </source>
</evidence>
<proteinExistence type="predicted"/>
<dbReference type="PANTHER" id="PTHR11689">
    <property type="entry name" value="CHLORIDE CHANNEL PROTEIN CLC FAMILY MEMBER"/>
    <property type="match status" value="1"/>
</dbReference>
<keyword evidence="2" id="KW-0129">CBS domain</keyword>
<organism evidence="3 4">
    <name type="scientific">Ensete ventricosum</name>
    <name type="common">Abyssinian banana</name>
    <name type="synonym">Musa ensete</name>
    <dbReference type="NCBI Taxonomy" id="4639"/>
    <lineage>
        <taxon>Eukaryota</taxon>
        <taxon>Viridiplantae</taxon>
        <taxon>Streptophyta</taxon>
        <taxon>Embryophyta</taxon>
        <taxon>Tracheophyta</taxon>
        <taxon>Spermatophyta</taxon>
        <taxon>Magnoliopsida</taxon>
        <taxon>Liliopsida</taxon>
        <taxon>Zingiberales</taxon>
        <taxon>Musaceae</taxon>
        <taxon>Ensete</taxon>
    </lineage>
</organism>
<reference evidence="3 4" key="1">
    <citation type="submission" date="2022-12" db="EMBL/GenBank/DDBJ databases">
        <title>Chromosome-scale assembly of the Ensete ventricosum genome.</title>
        <authorList>
            <person name="Dussert Y."/>
            <person name="Stocks J."/>
            <person name="Wendawek A."/>
            <person name="Woldeyes F."/>
            <person name="Nichols R.A."/>
            <person name="Borrell J.S."/>
        </authorList>
    </citation>
    <scope>NUCLEOTIDE SEQUENCE [LARGE SCALE GENOMIC DNA]</scope>
    <source>
        <strain evidence="4">cv. Maze</strain>
        <tissue evidence="3">Seeds</tissue>
    </source>
</reference>
<sequence length="176" mass="19352">MWVQRLVATHVIRIPNLPTTWGTVGLHHGSHSLIGIDSSTHAGYNADKSVHVIRHCVIIETDGSFEQIRIFKLNVWAKSLLQIVFIRSRSCTSRLGLVFSSVLIITKFAPAASGSGIPEIKGYLNGVDTPGILLFRTLIRKESDHSATMELLSTSKNPCECINRNTYQTSTPRAAA</sequence>
<keyword evidence="4" id="KW-1185">Reference proteome</keyword>
<evidence type="ECO:0000256" key="1">
    <source>
        <dbReference type="ARBA" id="ARBA00022737"/>
    </source>
</evidence>
<dbReference type="Proteomes" id="UP001222027">
    <property type="component" value="Unassembled WGS sequence"/>
</dbReference>
<comment type="caution">
    <text evidence="3">The sequence shown here is derived from an EMBL/GenBank/DDBJ whole genome shotgun (WGS) entry which is preliminary data.</text>
</comment>
<dbReference type="EMBL" id="JAQQAF010000009">
    <property type="protein sequence ID" value="KAJ8460537.1"/>
    <property type="molecule type" value="Genomic_DNA"/>
</dbReference>